<evidence type="ECO:0000256" key="1">
    <source>
        <dbReference type="SAM" id="MobiDB-lite"/>
    </source>
</evidence>
<feature type="transmembrane region" description="Helical" evidence="2">
    <location>
        <begin position="52"/>
        <end position="85"/>
    </location>
</feature>
<dbReference type="EMBL" id="HBED01040362">
    <property type="protein sequence ID" value="CAD8321892.1"/>
    <property type="molecule type" value="Transcribed_RNA"/>
</dbReference>
<gene>
    <name evidence="3" type="ORF">TDUB1175_LOCUS20308</name>
</gene>
<keyword evidence="2" id="KW-0812">Transmembrane</keyword>
<proteinExistence type="predicted"/>
<protein>
    <submittedName>
        <fullName evidence="3">Uncharacterized protein</fullName>
    </submittedName>
</protein>
<feature type="region of interest" description="Disordered" evidence="1">
    <location>
        <begin position="224"/>
        <end position="404"/>
    </location>
</feature>
<keyword evidence="2" id="KW-0472">Membrane</keyword>
<name>A0A7R9WEX1_9STRA</name>
<keyword evidence="2" id="KW-1133">Transmembrane helix</keyword>
<reference evidence="3" key="1">
    <citation type="submission" date="2021-01" db="EMBL/GenBank/DDBJ databases">
        <authorList>
            <person name="Corre E."/>
            <person name="Pelletier E."/>
            <person name="Niang G."/>
            <person name="Scheremetjew M."/>
            <person name="Finn R."/>
            <person name="Kale V."/>
            <person name="Holt S."/>
            <person name="Cochrane G."/>
            <person name="Meng A."/>
            <person name="Brown T."/>
            <person name="Cohen L."/>
        </authorList>
    </citation>
    <scope>NUCLEOTIDE SEQUENCE</scope>
    <source>
        <strain evidence="3">CCMP147</strain>
    </source>
</reference>
<evidence type="ECO:0000256" key="2">
    <source>
        <dbReference type="SAM" id="Phobius"/>
    </source>
</evidence>
<evidence type="ECO:0000313" key="3">
    <source>
        <dbReference type="EMBL" id="CAD8321892.1"/>
    </source>
</evidence>
<dbReference type="AlphaFoldDB" id="A0A7R9WEX1"/>
<feature type="compositionally biased region" description="Basic and acidic residues" evidence="1">
    <location>
        <begin position="224"/>
        <end position="376"/>
    </location>
</feature>
<sequence length="469" mass="53134">MNANPTESVQVAHEGFMSLDSSLRHEDTSRRLFHEVDDDDDRIAQRVDEARAFLVLIIAVSTGAACWAGPWFILYSSGVALLCYLSSIPLKNKSDRSPEIVGTWRQFFLSRKAVLLVTYVVFWTCLFRAVHFLCFPSDGDGDVERMAQVKLSNHRIESRSSSKVTVDMILETDAIATATAMDSVSLKTRDAMKEAEEKAKTALAAAEAEKKRKAEELAKKEAAEKAKREAKEAVDKARREVEKAKKARKEVEEKARKEAEKAARAAREAEEKAKREAEKAERAKREAEERAKKKAEAEAEKAKREAEEKAKREVQERAKREAEEAEIARKRAEEKAKKEAEAEAEKAKRKAEERAKRETEEAERAKRDAEEYERLKMKVASRSANEHGLVPGKEPTVHRRRHRRGLAKMWKSVRRAMLRKNGSGSLSLEEESCWTGDGGGCSVQLSRRRVWDPWMMDALLKAWNAHGVS</sequence>
<accession>A0A7R9WEX1</accession>
<organism evidence="3">
    <name type="scientific">Pseudictyota dubia</name>
    <dbReference type="NCBI Taxonomy" id="2749911"/>
    <lineage>
        <taxon>Eukaryota</taxon>
        <taxon>Sar</taxon>
        <taxon>Stramenopiles</taxon>
        <taxon>Ochrophyta</taxon>
        <taxon>Bacillariophyta</taxon>
        <taxon>Mediophyceae</taxon>
        <taxon>Biddulphiophycidae</taxon>
        <taxon>Eupodiscales</taxon>
        <taxon>Odontellaceae</taxon>
        <taxon>Pseudictyota</taxon>
    </lineage>
</organism>